<reference evidence="2" key="2">
    <citation type="submission" date="2015-01" db="EMBL/GenBank/DDBJ databases">
        <title>Evolutionary Origins and Diversification of the Mycorrhizal Mutualists.</title>
        <authorList>
            <consortium name="DOE Joint Genome Institute"/>
            <consortium name="Mycorrhizal Genomics Consortium"/>
            <person name="Kohler A."/>
            <person name="Kuo A."/>
            <person name="Nagy L.G."/>
            <person name="Floudas D."/>
            <person name="Copeland A."/>
            <person name="Barry K.W."/>
            <person name="Cichocki N."/>
            <person name="Veneault-Fourrey C."/>
            <person name="LaButti K."/>
            <person name="Lindquist E.A."/>
            <person name="Lipzen A."/>
            <person name="Lundell T."/>
            <person name="Morin E."/>
            <person name="Murat C."/>
            <person name="Riley R."/>
            <person name="Ohm R."/>
            <person name="Sun H."/>
            <person name="Tunlid A."/>
            <person name="Henrissat B."/>
            <person name="Grigoriev I.V."/>
            <person name="Hibbett D.S."/>
            <person name="Martin F."/>
        </authorList>
    </citation>
    <scope>NUCLEOTIDE SEQUENCE [LARGE SCALE GENOMIC DNA]</scope>
    <source>
        <strain evidence="2">MUT 4182</strain>
    </source>
</reference>
<dbReference type="SUPFAM" id="SSF53335">
    <property type="entry name" value="S-adenosyl-L-methionine-dependent methyltransferases"/>
    <property type="match status" value="1"/>
</dbReference>
<sequence length="169" mass="20031">MLDEIAEVLRPGGIFLAADGDMFLWDENQDVIPLRAEGEPGFTWTSRLFHAMRDAMRARGPGVDESLQVYDWLQEQGPIWERIGRERMFVPLGPWKENMTEKEKYISGIMQQNFLRMVDSARPLLLSYGFFEETVDRWIANVKDEVQNMKHRYYIRWLFEWAVKPRQAN</sequence>
<protein>
    <recommendedName>
        <fullName evidence="3">Methyltransferase type 11 domain-containing protein</fullName>
    </recommendedName>
</protein>
<evidence type="ECO:0000313" key="1">
    <source>
        <dbReference type="EMBL" id="KIO25770.1"/>
    </source>
</evidence>
<dbReference type="HOGENOM" id="CLU_010595_5_2_1"/>
<reference evidence="1 2" key="1">
    <citation type="submission" date="2014-04" db="EMBL/GenBank/DDBJ databases">
        <authorList>
            <consortium name="DOE Joint Genome Institute"/>
            <person name="Kuo A."/>
            <person name="Girlanda M."/>
            <person name="Perotto S."/>
            <person name="Kohler A."/>
            <person name="Nagy L.G."/>
            <person name="Floudas D."/>
            <person name="Copeland A."/>
            <person name="Barry K.W."/>
            <person name="Cichocki N."/>
            <person name="Veneault-Fourrey C."/>
            <person name="LaButti K."/>
            <person name="Lindquist E.A."/>
            <person name="Lipzen A."/>
            <person name="Lundell T."/>
            <person name="Morin E."/>
            <person name="Murat C."/>
            <person name="Sun H."/>
            <person name="Tunlid A."/>
            <person name="Henrissat B."/>
            <person name="Grigoriev I.V."/>
            <person name="Hibbett D.S."/>
            <person name="Martin F."/>
            <person name="Nordberg H.P."/>
            <person name="Cantor M.N."/>
            <person name="Hua S.X."/>
        </authorList>
    </citation>
    <scope>NUCLEOTIDE SEQUENCE [LARGE SCALE GENOMIC DNA]</scope>
    <source>
        <strain evidence="1 2">MUT 4182</strain>
    </source>
</reference>
<dbReference type="OrthoDB" id="2013972at2759"/>
<evidence type="ECO:0000313" key="2">
    <source>
        <dbReference type="Proteomes" id="UP000054248"/>
    </source>
</evidence>
<name>A0A0C3Q7V9_9AGAM</name>
<proteinExistence type="predicted"/>
<dbReference type="EMBL" id="KN823036">
    <property type="protein sequence ID" value="KIO25770.1"/>
    <property type="molecule type" value="Genomic_DNA"/>
</dbReference>
<keyword evidence="2" id="KW-1185">Reference proteome</keyword>
<accession>A0A0C3Q7V9</accession>
<gene>
    <name evidence="1" type="ORF">M407DRAFT_207534</name>
</gene>
<dbReference type="Proteomes" id="UP000054248">
    <property type="component" value="Unassembled WGS sequence"/>
</dbReference>
<dbReference type="AlphaFoldDB" id="A0A0C3Q7V9"/>
<organism evidence="1 2">
    <name type="scientific">Tulasnella calospora MUT 4182</name>
    <dbReference type="NCBI Taxonomy" id="1051891"/>
    <lineage>
        <taxon>Eukaryota</taxon>
        <taxon>Fungi</taxon>
        <taxon>Dikarya</taxon>
        <taxon>Basidiomycota</taxon>
        <taxon>Agaricomycotina</taxon>
        <taxon>Agaricomycetes</taxon>
        <taxon>Cantharellales</taxon>
        <taxon>Tulasnellaceae</taxon>
        <taxon>Tulasnella</taxon>
    </lineage>
</organism>
<dbReference type="InterPro" id="IPR029063">
    <property type="entry name" value="SAM-dependent_MTases_sf"/>
</dbReference>
<evidence type="ECO:0008006" key="3">
    <source>
        <dbReference type="Google" id="ProtNLM"/>
    </source>
</evidence>
<dbReference type="STRING" id="1051891.A0A0C3Q7V9"/>